<accession>A0A5J4J5D1</accession>
<gene>
    <name evidence="2" type="ORF">BpJC7_14750</name>
</gene>
<protein>
    <recommendedName>
        <fullName evidence="4">Transmembrane protein</fullName>
    </recommendedName>
</protein>
<reference evidence="2 3" key="1">
    <citation type="submission" date="2019-09" db="EMBL/GenBank/DDBJ databases">
        <title>Draft genome sequence of Bacillus sp. JC-7.</title>
        <authorList>
            <person name="Tanaka N."/>
            <person name="Shiwa Y."/>
            <person name="Fujita N."/>
            <person name="Tanasupawat S."/>
        </authorList>
    </citation>
    <scope>NUCLEOTIDE SEQUENCE [LARGE SCALE GENOMIC DNA]</scope>
    <source>
        <strain evidence="2 3">JC-7</strain>
    </source>
</reference>
<evidence type="ECO:0000313" key="2">
    <source>
        <dbReference type="EMBL" id="GER70172.1"/>
    </source>
</evidence>
<organism evidence="2 3">
    <name type="scientific">Weizmannia acidilactici</name>
    <dbReference type="NCBI Taxonomy" id="2607726"/>
    <lineage>
        <taxon>Bacteria</taxon>
        <taxon>Bacillati</taxon>
        <taxon>Bacillota</taxon>
        <taxon>Bacilli</taxon>
        <taxon>Bacillales</taxon>
        <taxon>Bacillaceae</taxon>
        <taxon>Heyndrickxia</taxon>
    </lineage>
</organism>
<dbReference type="AlphaFoldDB" id="A0A5J4J5D1"/>
<keyword evidence="3" id="KW-1185">Reference proteome</keyword>
<keyword evidence="1" id="KW-0472">Membrane</keyword>
<comment type="caution">
    <text evidence="2">The sequence shown here is derived from an EMBL/GenBank/DDBJ whole genome shotgun (WGS) entry which is preliminary data.</text>
</comment>
<keyword evidence="1" id="KW-0812">Transmembrane</keyword>
<proteinExistence type="predicted"/>
<dbReference type="EMBL" id="BKZQ01000016">
    <property type="protein sequence ID" value="GER70172.1"/>
    <property type="molecule type" value="Genomic_DNA"/>
</dbReference>
<feature type="transmembrane region" description="Helical" evidence="1">
    <location>
        <begin position="55"/>
        <end position="75"/>
    </location>
</feature>
<evidence type="ECO:0008006" key="4">
    <source>
        <dbReference type="Google" id="ProtNLM"/>
    </source>
</evidence>
<dbReference type="Proteomes" id="UP000391919">
    <property type="component" value="Unassembled WGS sequence"/>
</dbReference>
<sequence>MSKQNDCHPNNESAILKEKIPSCFCLFFVQICKKIVYNNSCKREQERQKIDKYKYYIIIGYVIACMVPGHNRFFVDCFSQKQRINQIQLIYVRDGENYRKEKER</sequence>
<name>A0A5J4J5D1_9BACI</name>
<evidence type="ECO:0000256" key="1">
    <source>
        <dbReference type="SAM" id="Phobius"/>
    </source>
</evidence>
<evidence type="ECO:0000313" key="3">
    <source>
        <dbReference type="Proteomes" id="UP000391919"/>
    </source>
</evidence>
<keyword evidence="1" id="KW-1133">Transmembrane helix</keyword>